<dbReference type="EMBL" id="CAJPEV010002579">
    <property type="protein sequence ID" value="CAG0897371.1"/>
    <property type="molecule type" value="Genomic_DNA"/>
</dbReference>
<feature type="coiled-coil region" evidence="1">
    <location>
        <begin position="41"/>
        <end position="105"/>
    </location>
</feature>
<evidence type="ECO:0000313" key="4">
    <source>
        <dbReference type="Proteomes" id="UP000677054"/>
    </source>
</evidence>
<dbReference type="Pfam" id="PF05090">
    <property type="entry name" value="HTTM"/>
    <property type="match status" value="1"/>
</dbReference>
<dbReference type="GO" id="GO:0019842">
    <property type="term" value="F:vitamin binding"/>
    <property type="evidence" value="ECO:0007669"/>
    <property type="project" value="TreeGrafter"/>
</dbReference>
<dbReference type="InterPro" id="IPR053934">
    <property type="entry name" value="HTTM_dom"/>
</dbReference>
<organism evidence="3">
    <name type="scientific">Darwinula stevensoni</name>
    <dbReference type="NCBI Taxonomy" id="69355"/>
    <lineage>
        <taxon>Eukaryota</taxon>
        <taxon>Metazoa</taxon>
        <taxon>Ecdysozoa</taxon>
        <taxon>Arthropoda</taxon>
        <taxon>Crustacea</taxon>
        <taxon>Oligostraca</taxon>
        <taxon>Ostracoda</taxon>
        <taxon>Podocopa</taxon>
        <taxon>Podocopida</taxon>
        <taxon>Darwinulocopina</taxon>
        <taxon>Darwinuloidea</taxon>
        <taxon>Darwinulidae</taxon>
        <taxon>Darwinula</taxon>
    </lineage>
</organism>
<evidence type="ECO:0000256" key="1">
    <source>
        <dbReference type="SAM" id="Coils"/>
    </source>
</evidence>
<dbReference type="PANTHER" id="PTHR12639">
    <property type="entry name" value="VITAMIN K-DEPENDENT GAMMA-CARBOXYLASE"/>
    <property type="match status" value="1"/>
</dbReference>
<dbReference type="PANTHER" id="PTHR12639:SF7">
    <property type="entry name" value="HTTM DOMAIN-CONTAINING PROTEIN"/>
    <property type="match status" value="1"/>
</dbReference>
<evidence type="ECO:0000259" key="2">
    <source>
        <dbReference type="Pfam" id="PF05090"/>
    </source>
</evidence>
<keyword evidence="4" id="KW-1185">Reference proteome</keyword>
<dbReference type="InterPro" id="IPR007782">
    <property type="entry name" value="VKG_COase"/>
</dbReference>
<dbReference type="AlphaFoldDB" id="A0A7R9A9F2"/>
<gene>
    <name evidence="3" type="ORF">DSTB1V02_LOCUS9742</name>
</gene>
<dbReference type="EMBL" id="LR902096">
    <property type="protein sequence ID" value="CAD7249957.1"/>
    <property type="molecule type" value="Genomic_DNA"/>
</dbReference>
<feature type="domain" description="HTTM" evidence="2">
    <location>
        <begin position="286"/>
        <end position="405"/>
    </location>
</feature>
<dbReference type="GO" id="GO:0008488">
    <property type="term" value="F:gamma-glutamyl carboxylase activity"/>
    <property type="evidence" value="ECO:0007669"/>
    <property type="project" value="InterPro"/>
</dbReference>
<dbReference type="Proteomes" id="UP000677054">
    <property type="component" value="Unassembled WGS sequence"/>
</dbReference>
<protein>
    <recommendedName>
        <fullName evidence="2">HTTM domain-containing protein</fullName>
    </recommendedName>
</protein>
<sequence>MRYPLEMPEDTMENEDYNFEDESIGDAENEGFADLDILSTELQLREKLNSLRREKEHLEKCLALKEKIEHLQRENERLGKCLALKEQEKKRLEVIVEQKTFLNEKREAMKSAQEGSSRVPVHVTLLEYDPRFQSLDDNPAQVSNHGRKRSHARRLQQHLDHLTLIDLMNSYRLFMDTRLDPSHVDLLLNLINVSFNQVQGESLHNQKFHFFKGKRSLLTYLLEQQLSIPRRHPLRDVRNCPKDVLRISYKDQGTSRPVGDILGISPCCVSVAALQLPANVGPTLAQRSLDSMLENEEKKRWIPRWQYVLFQGQLFLVYFIAGLKKFNWDWLGGGSVDKMTISPILQLLCSWLLTEEQVKSWILRLGGVVFDTLVGPMLLWKRTRTLAILLSAIFHLSNHFTFNIG</sequence>
<accession>A0A7R9A9F2</accession>
<dbReference type="OrthoDB" id="206689at2759"/>
<reference evidence="3" key="1">
    <citation type="submission" date="2020-11" db="EMBL/GenBank/DDBJ databases">
        <authorList>
            <person name="Tran Van P."/>
        </authorList>
    </citation>
    <scope>NUCLEOTIDE SEQUENCE</scope>
</reference>
<name>A0A7R9A9F2_9CRUS</name>
<feature type="non-terminal residue" evidence="3">
    <location>
        <position position="405"/>
    </location>
</feature>
<proteinExistence type="predicted"/>
<evidence type="ECO:0000313" key="3">
    <source>
        <dbReference type="EMBL" id="CAD7249957.1"/>
    </source>
</evidence>
<keyword evidence="1" id="KW-0175">Coiled coil</keyword>